<protein>
    <submittedName>
        <fullName evidence="1">DUF3046 domain-containing protein</fullName>
    </submittedName>
</protein>
<dbReference type="EMBL" id="WBMT01000013">
    <property type="protein sequence ID" value="KAB2345647.1"/>
    <property type="molecule type" value="Genomic_DNA"/>
</dbReference>
<evidence type="ECO:0000313" key="2">
    <source>
        <dbReference type="Proteomes" id="UP000468735"/>
    </source>
</evidence>
<dbReference type="AlphaFoldDB" id="A0A6H9YZ05"/>
<dbReference type="InterPro" id="IPR021408">
    <property type="entry name" value="DUF3046"/>
</dbReference>
<sequence length="64" mass="7013">MRLTVFWNRMNQQFGEAYAASVAKDYVIAALGGRTIEQALADGEPAKKVWAAVVATFDVPARLQ</sequence>
<organism evidence="1 2">
    <name type="scientific">Actinomadura rudentiformis</name>
    <dbReference type="NCBI Taxonomy" id="359158"/>
    <lineage>
        <taxon>Bacteria</taxon>
        <taxon>Bacillati</taxon>
        <taxon>Actinomycetota</taxon>
        <taxon>Actinomycetes</taxon>
        <taxon>Streptosporangiales</taxon>
        <taxon>Thermomonosporaceae</taxon>
        <taxon>Actinomadura</taxon>
    </lineage>
</organism>
<accession>A0A6H9YZ05</accession>
<dbReference type="OrthoDB" id="3215033at2"/>
<comment type="caution">
    <text evidence="1">The sequence shown here is derived from an EMBL/GenBank/DDBJ whole genome shotgun (WGS) entry which is preliminary data.</text>
</comment>
<reference evidence="1 2" key="1">
    <citation type="submission" date="2019-09" db="EMBL/GenBank/DDBJ databases">
        <title>Actinomadura physcomitrii sp. nov., a novel actinomycete isolated from moss [Physcomitrium sphaericum (Ludw) Fuernr].</title>
        <authorList>
            <person name="Zhuang X."/>
            <person name="Liu C."/>
        </authorList>
    </citation>
    <scope>NUCLEOTIDE SEQUENCE [LARGE SCALE GENOMIC DNA]</scope>
    <source>
        <strain evidence="1 2">HMC1</strain>
    </source>
</reference>
<dbReference type="Pfam" id="PF11248">
    <property type="entry name" value="DUF3046"/>
    <property type="match status" value="1"/>
</dbReference>
<gene>
    <name evidence="1" type="ORF">F8566_27305</name>
</gene>
<name>A0A6H9YZ05_9ACTN</name>
<dbReference type="Proteomes" id="UP000468735">
    <property type="component" value="Unassembled WGS sequence"/>
</dbReference>
<proteinExistence type="predicted"/>
<dbReference type="RefSeq" id="WP_151564619.1">
    <property type="nucleotide sequence ID" value="NZ_WBMT01000013.1"/>
</dbReference>
<evidence type="ECO:0000313" key="1">
    <source>
        <dbReference type="EMBL" id="KAB2345647.1"/>
    </source>
</evidence>
<keyword evidence="2" id="KW-1185">Reference proteome</keyword>